<comment type="catalytic activity">
    <reaction evidence="11">
        <text>sphinganine + NADP(+) = 3-oxosphinganine + NADPH + H(+)</text>
        <dbReference type="Rhea" id="RHEA:22640"/>
        <dbReference type="ChEBI" id="CHEBI:15378"/>
        <dbReference type="ChEBI" id="CHEBI:57783"/>
        <dbReference type="ChEBI" id="CHEBI:57817"/>
        <dbReference type="ChEBI" id="CHEBI:58299"/>
        <dbReference type="ChEBI" id="CHEBI:58349"/>
        <dbReference type="EC" id="1.1.1.102"/>
    </reaction>
    <physiologicalReaction direction="right-to-left" evidence="11">
        <dbReference type="Rhea" id="RHEA:22642"/>
    </physiologicalReaction>
</comment>
<feature type="transmembrane region" description="Helical" evidence="12">
    <location>
        <begin position="6"/>
        <end position="27"/>
    </location>
</feature>
<dbReference type="GO" id="GO:0030148">
    <property type="term" value="P:sphingolipid biosynthetic process"/>
    <property type="evidence" value="ECO:0007669"/>
    <property type="project" value="InterPro"/>
</dbReference>
<evidence type="ECO:0000256" key="2">
    <source>
        <dbReference type="ARBA" id="ARBA00004760"/>
    </source>
</evidence>
<dbReference type="FunFam" id="3.40.50.720:FF:000468">
    <property type="entry name" value="Short-chain dehydrogenase, putative"/>
    <property type="match status" value="1"/>
</dbReference>
<reference evidence="13 14" key="1">
    <citation type="submission" date="2016-07" db="EMBL/GenBank/DDBJ databases">
        <title>Pervasive Adenine N6-methylation of Active Genes in Fungi.</title>
        <authorList>
            <consortium name="DOE Joint Genome Institute"/>
            <person name="Mondo S.J."/>
            <person name="Dannebaum R.O."/>
            <person name="Kuo R.C."/>
            <person name="Labutti K."/>
            <person name="Haridas S."/>
            <person name="Kuo A."/>
            <person name="Salamov A."/>
            <person name="Ahrendt S.R."/>
            <person name="Lipzen A."/>
            <person name="Sullivan W."/>
            <person name="Andreopoulos W.B."/>
            <person name="Clum A."/>
            <person name="Lindquist E."/>
            <person name="Daum C."/>
            <person name="Ramamoorthy G.K."/>
            <person name="Gryganskyi A."/>
            <person name="Culley D."/>
            <person name="Magnuson J.K."/>
            <person name="James T.Y."/>
            <person name="O'Malley M.A."/>
            <person name="Stajich J.E."/>
            <person name="Spatafora J.W."/>
            <person name="Visel A."/>
            <person name="Grigoriev I.V."/>
        </authorList>
    </citation>
    <scope>NUCLEOTIDE SEQUENCE [LARGE SCALE GENOMIC DNA]</scope>
    <source>
        <strain evidence="13 14">NRRL 2496</strain>
    </source>
</reference>
<dbReference type="PRINTS" id="PR00081">
    <property type="entry name" value="GDHRDH"/>
</dbReference>
<keyword evidence="7" id="KW-0560">Oxidoreductase</keyword>
<dbReference type="OMA" id="ICGVFEE"/>
<dbReference type="InterPro" id="IPR002347">
    <property type="entry name" value="SDR_fam"/>
</dbReference>
<keyword evidence="12" id="KW-1133">Transmembrane helix</keyword>
<dbReference type="Proteomes" id="UP000242180">
    <property type="component" value="Unassembled WGS sequence"/>
</dbReference>
<evidence type="ECO:0000256" key="12">
    <source>
        <dbReference type="SAM" id="Phobius"/>
    </source>
</evidence>
<dbReference type="STRING" id="13706.A0A1X2HKN0"/>
<evidence type="ECO:0000313" key="14">
    <source>
        <dbReference type="Proteomes" id="UP000242180"/>
    </source>
</evidence>
<evidence type="ECO:0000256" key="6">
    <source>
        <dbReference type="ARBA" id="ARBA00022919"/>
    </source>
</evidence>
<evidence type="ECO:0000256" key="3">
    <source>
        <dbReference type="ARBA" id="ARBA00004991"/>
    </source>
</evidence>
<feature type="transmembrane region" description="Helical" evidence="12">
    <location>
        <begin position="176"/>
        <end position="194"/>
    </location>
</feature>
<protein>
    <recommendedName>
        <fullName evidence="9">3-dehydrosphinganine reductase</fullName>
        <ecNumber evidence="9">1.1.1.102</ecNumber>
    </recommendedName>
</protein>
<evidence type="ECO:0000256" key="4">
    <source>
        <dbReference type="ARBA" id="ARBA00022824"/>
    </source>
</evidence>
<dbReference type="AlphaFoldDB" id="A0A1X2HKN0"/>
<comment type="pathway">
    <text evidence="2">Lipid metabolism; sphingolipid metabolism.</text>
</comment>
<evidence type="ECO:0000256" key="9">
    <source>
        <dbReference type="ARBA" id="ARBA00026112"/>
    </source>
</evidence>
<dbReference type="PANTHER" id="PTHR43550">
    <property type="entry name" value="3-KETODIHYDROSPHINGOSINE REDUCTASE"/>
    <property type="match status" value="1"/>
</dbReference>
<dbReference type="FunCoup" id="A0A1X2HKN0">
    <property type="interactions" value="122"/>
</dbReference>
<evidence type="ECO:0000256" key="5">
    <source>
        <dbReference type="ARBA" id="ARBA00022857"/>
    </source>
</evidence>
<organism evidence="13 14">
    <name type="scientific">Syncephalastrum racemosum</name>
    <name type="common">Filamentous fungus</name>
    <dbReference type="NCBI Taxonomy" id="13706"/>
    <lineage>
        <taxon>Eukaryota</taxon>
        <taxon>Fungi</taxon>
        <taxon>Fungi incertae sedis</taxon>
        <taxon>Mucoromycota</taxon>
        <taxon>Mucoromycotina</taxon>
        <taxon>Mucoromycetes</taxon>
        <taxon>Mucorales</taxon>
        <taxon>Syncephalastraceae</taxon>
        <taxon>Syncephalastrum</taxon>
    </lineage>
</organism>
<dbReference type="InterPro" id="IPR045022">
    <property type="entry name" value="KDSR-like"/>
</dbReference>
<dbReference type="PANTHER" id="PTHR43550:SF3">
    <property type="entry name" value="3-KETODIHYDROSPHINGOSINE REDUCTASE"/>
    <property type="match status" value="1"/>
</dbReference>
<keyword evidence="4" id="KW-0256">Endoplasmic reticulum</keyword>
<evidence type="ECO:0000256" key="11">
    <source>
        <dbReference type="ARBA" id="ARBA00048930"/>
    </source>
</evidence>
<dbReference type="OrthoDB" id="10267115at2759"/>
<dbReference type="InterPro" id="IPR036291">
    <property type="entry name" value="NAD(P)-bd_dom_sf"/>
</dbReference>
<dbReference type="Gene3D" id="3.40.50.720">
    <property type="entry name" value="NAD(P)-binding Rossmann-like Domain"/>
    <property type="match status" value="1"/>
</dbReference>
<keyword evidence="5" id="KW-0521">NADP</keyword>
<keyword evidence="12" id="KW-0472">Membrane</keyword>
<dbReference type="CDD" id="cd08939">
    <property type="entry name" value="KDSR-like_SDR_c"/>
    <property type="match status" value="1"/>
</dbReference>
<evidence type="ECO:0000256" key="8">
    <source>
        <dbReference type="ARBA" id="ARBA00023098"/>
    </source>
</evidence>
<evidence type="ECO:0000313" key="13">
    <source>
        <dbReference type="EMBL" id="ORY99846.1"/>
    </source>
</evidence>
<dbReference type="SUPFAM" id="SSF51735">
    <property type="entry name" value="NAD(P)-binding Rossmann-fold domains"/>
    <property type="match status" value="1"/>
</dbReference>
<comment type="subcellular location">
    <subcellularLocation>
        <location evidence="1">Endoplasmic reticulum</location>
    </subcellularLocation>
</comment>
<evidence type="ECO:0000256" key="1">
    <source>
        <dbReference type="ARBA" id="ARBA00004240"/>
    </source>
</evidence>
<keyword evidence="12" id="KW-0812">Transmembrane</keyword>
<comment type="pathway">
    <text evidence="3">Sphingolipid metabolism.</text>
</comment>
<dbReference type="GO" id="GO:0047560">
    <property type="term" value="F:3-dehydrosphinganine reductase activity"/>
    <property type="evidence" value="ECO:0007669"/>
    <property type="project" value="UniProtKB-EC"/>
</dbReference>
<comment type="caution">
    <text evidence="13">The sequence shown here is derived from an EMBL/GenBank/DDBJ whole genome shotgun (WGS) entry which is preliminary data.</text>
</comment>
<dbReference type="InParanoid" id="A0A1X2HKN0"/>
<dbReference type="EMBL" id="MCGN01000002">
    <property type="protein sequence ID" value="ORY99846.1"/>
    <property type="molecule type" value="Genomic_DNA"/>
</dbReference>
<dbReference type="GO" id="GO:0005789">
    <property type="term" value="C:endoplasmic reticulum membrane"/>
    <property type="evidence" value="ECO:0007669"/>
    <property type="project" value="TreeGrafter"/>
</dbReference>
<keyword evidence="14" id="KW-1185">Reference proteome</keyword>
<dbReference type="GO" id="GO:0006666">
    <property type="term" value="P:3-keto-sphinganine metabolic process"/>
    <property type="evidence" value="ECO:0007669"/>
    <property type="project" value="InterPro"/>
</dbReference>
<gene>
    <name evidence="13" type="ORF">BCR43DRAFT_555569</name>
</gene>
<dbReference type="Pfam" id="PF00106">
    <property type="entry name" value="adh_short"/>
    <property type="match status" value="1"/>
</dbReference>
<keyword evidence="8" id="KW-0443">Lipid metabolism</keyword>
<evidence type="ECO:0000256" key="7">
    <source>
        <dbReference type="ARBA" id="ARBA00023002"/>
    </source>
</evidence>
<sequence>MAVPAWASVIIALGTFLVLGVSAEIFYNRLTRKPFKPAGKHAFITGGSTGLGKALAIELVKKGSHVTIVARRQAELDSAVEEIKAARVSDTQRVVCVSADVTNKMDVVRALEEAKVKVGMDPDFVFTCAGAAYPKPFLELELDDFERSMRLNYLGQLFVAHQAASRMRDANIQGKIVFVSSMLGLLSFTGYSTYSPTKFALRGLADTLRNELKRYNIDVHIFFPGNIDSPGFVTENATKPKVTKDIEGASQPASPKDCALALYNGIAAGHYMITNELVGEVLRCATRGVNPSNSFILDSIMAMIAQPVGSIYALFADYMVRHAKDD</sequence>
<comment type="function">
    <text evidence="10">Catalyzes the reduction of 3'-oxosphinganine (3-ketodihydrosphingosine/KDS) to sphinganine (dihydrosphingosine/DHS), the second step of de novo sphingolipid biosynthesis.</text>
</comment>
<accession>A0A1X2HKN0</accession>
<proteinExistence type="predicted"/>
<keyword evidence="6" id="KW-0746">Sphingolipid metabolism</keyword>
<name>A0A1X2HKN0_SYNRA</name>
<evidence type="ECO:0000256" key="10">
    <source>
        <dbReference type="ARBA" id="ARBA00044737"/>
    </source>
</evidence>
<dbReference type="EC" id="1.1.1.102" evidence="9"/>